<dbReference type="EMBL" id="QJRY01000006">
    <property type="protein sequence ID" value="PYB71709.1"/>
    <property type="molecule type" value="Genomic_DNA"/>
</dbReference>
<protein>
    <submittedName>
        <fullName evidence="1">Uncharacterized protein</fullName>
    </submittedName>
</protein>
<organism evidence="1 2">
    <name type="scientific">Rhizobium wuzhouense</name>
    <dbReference type="NCBI Taxonomy" id="1986026"/>
    <lineage>
        <taxon>Bacteria</taxon>
        <taxon>Pseudomonadati</taxon>
        <taxon>Pseudomonadota</taxon>
        <taxon>Alphaproteobacteria</taxon>
        <taxon>Hyphomicrobiales</taxon>
        <taxon>Rhizobiaceae</taxon>
        <taxon>Rhizobium/Agrobacterium group</taxon>
        <taxon>Rhizobium</taxon>
    </lineage>
</organism>
<evidence type="ECO:0000313" key="1">
    <source>
        <dbReference type="EMBL" id="PYB71709.1"/>
    </source>
</evidence>
<accession>A0ABX5NSL0</accession>
<keyword evidence="2" id="KW-1185">Reference proteome</keyword>
<sequence length="81" mass="8840">MNSWGAKPQTADLGAYQSSLRANTVTMHSRIPQTVTDALLESIEARGLSTEGVAAGLLEVYRLGGTFCRFGAEREQTFRFT</sequence>
<reference evidence="1 2" key="1">
    <citation type="submission" date="2018-06" db="EMBL/GenBank/DDBJ databases">
        <title>Rhizobium wuzhouense sp. nov., isolated from roots of Oryza officinalis.</title>
        <authorList>
            <person name="Yuan T."/>
        </authorList>
    </citation>
    <scope>NUCLEOTIDE SEQUENCE [LARGE SCALE GENOMIC DNA]</scope>
    <source>
        <strain evidence="1 2">W44</strain>
    </source>
</reference>
<dbReference type="Proteomes" id="UP000247536">
    <property type="component" value="Unassembled WGS sequence"/>
</dbReference>
<proteinExistence type="predicted"/>
<name>A0ABX5NSL0_9HYPH</name>
<evidence type="ECO:0000313" key="2">
    <source>
        <dbReference type="Proteomes" id="UP000247536"/>
    </source>
</evidence>
<comment type="caution">
    <text evidence="1">The sequence shown here is derived from an EMBL/GenBank/DDBJ whole genome shotgun (WGS) entry which is preliminary data.</text>
</comment>
<gene>
    <name evidence="1" type="ORF">DMY87_15970</name>
</gene>